<keyword evidence="2" id="KW-1185">Reference proteome</keyword>
<dbReference type="RefSeq" id="WP_091479994.1">
    <property type="nucleotide sequence ID" value="NZ_FOTR01000001.1"/>
</dbReference>
<dbReference type="EMBL" id="FOTR01000001">
    <property type="protein sequence ID" value="SFL37956.1"/>
    <property type="molecule type" value="Genomic_DNA"/>
</dbReference>
<organism evidence="1 2">
    <name type="scientific">Gracilibacillus orientalis</name>
    <dbReference type="NCBI Taxonomy" id="334253"/>
    <lineage>
        <taxon>Bacteria</taxon>
        <taxon>Bacillati</taxon>
        <taxon>Bacillota</taxon>
        <taxon>Bacilli</taxon>
        <taxon>Bacillales</taxon>
        <taxon>Bacillaceae</taxon>
        <taxon>Gracilibacillus</taxon>
    </lineage>
</organism>
<evidence type="ECO:0000313" key="2">
    <source>
        <dbReference type="Proteomes" id="UP000198565"/>
    </source>
</evidence>
<reference evidence="2" key="1">
    <citation type="submission" date="2016-10" db="EMBL/GenBank/DDBJ databases">
        <authorList>
            <person name="Varghese N."/>
            <person name="Submissions S."/>
        </authorList>
    </citation>
    <scope>NUCLEOTIDE SEQUENCE [LARGE SCALE GENOMIC DNA]</scope>
    <source>
        <strain evidence="2">CGMCC 1.4250</strain>
    </source>
</reference>
<dbReference type="Proteomes" id="UP000198565">
    <property type="component" value="Unassembled WGS sequence"/>
</dbReference>
<gene>
    <name evidence="1" type="ORF">SAMN04487943_101258</name>
</gene>
<accession>A0A1I4H964</accession>
<name>A0A1I4H964_9BACI</name>
<dbReference type="AlphaFoldDB" id="A0A1I4H964"/>
<dbReference type="InterPro" id="IPR019618">
    <property type="entry name" value="Spore_germination_GerPA"/>
</dbReference>
<proteinExistence type="predicted"/>
<protein>
    <submittedName>
        <fullName evidence="1">Spore germination protein PA</fullName>
    </submittedName>
</protein>
<sequence>MPAMVGAVKVINIGSSSVFHIGDVYKIQPYTQAKTFAGGGSFNTGDGIRVHLENAQTTMVDNDEFDQNLTGI</sequence>
<dbReference type="Pfam" id="PF10676">
    <property type="entry name" value="gerPA"/>
    <property type="match status" value="1"/>
</dbReference>
<dbReference type="PANTHER" id="PTHR37808">
    <property type="entry name" value="SPORE GERMINATION PROTEIN-LIKE PROTEIN YDZR-RELATED"/>
    <property type="match status" value="1"/>
</dbReference>
<dbReference type="STRING" id="334253.SAMN04487943_101258"/>
<dbReference type="OrthoDB" id="2691926at2"/>
<evidence type="ECO:0000313" key="1">
    <source>
        <dbReference type="EMBL" id="SFL37956.1"/>
    </source>
</evidence>
<dbReference type="PANTHER" id="PTHR37808:SF3">
    <property type="entry name" value="SPORE GERMINATION PROTEIN GERPA-RELATED"/>
    <property type="match status" value="1"/>
</dbReference>